<reference evidence="1 2" key="1">
    <citation type="submission" date="2019-09" db="EMBL/GenBank/DDBJ databases">
        <authorList>
            <person name="Ou C."/>
        </authorList>
    </citation>
    <scope>NUCLEOTIDE SEQUENCE [LARGE SCALE GENOMIC DNA]</scope>
    <source>
        <strain evidence="1">S2</strain>
        <tissue evidence="1">Leaf</tissue>
    </source>
</reference>
<name>A0A5N5H372_9ROSA</name>
<dbReference type="OrthoDB" id="46988at2759"/>
<organism evidence="1 2">
    <name type="scientific">Pyrus ussuriensis x Pyrus communis</name>
    <dbReference type="NCBI Taxonomy" id="2448454"/>
    <lineage>
        <taxon>Eukaryota</taxon>
        <taxon>Viridiplantae</taxon>
        <taxon>Streptophyta</taxon>
        <taxon>Embryophyta</taxon>
        <taxon>Tracheophyta</taxon>
        <taxon>Spermatophyta</taxon>
        <taxon>Magnoliopsida</taxon>
        <taxon>eudicotyledons</taxon>
        <taxon>Gunneridae</taxon>
        <taxon>Pentapetalae</taxon>
        <taxon>rosids</taxon>
        <taxon>fabids</taxon>
        <taxon>Rosales</taxon>
        <taxon>Rosaceae</taxon>
        <taxon>Amygdaloideae</taxon>
        <taxon>Maleae</taxon>
        <taxon>Pyrus</taxon>
    </lineage>
</organism>
<protein>
    <submittedName>
        <fullName evidence="1">Very-long-chain (3R)-3-hydroxyacyl-CoA dehydratase PASTICCINO 2A</fullName>
    </submittedName>
</protein>
<sequence length="191" mass="21539">MKLVDPNLSDFDNFLTSEHVPILTTAREGMGFKRVEMGGYTSHQCARLLIYARRSAIDISHQWSGTIILSQTPIPLPLRLDCLPRMVPAPHNLFQVLYLALKTLSESGHQHVYNAVERPLLLAQSAAVLEESMSQACTVFTDMIGLEAGTLTLKEDEEKIGNFKKKEKRREGECTTHFEPSYFNDSFFCTS</sequence>
<accession>A0A5N5H372</accession>
<proteinExistence type="predicted"/>
<evidence type="ECO:0000313" key="2">
    <source>
        <dbReference type="Proteomes" id="UP000327157"/>
    </source>
</evidence>
<dbReference type="Proteomes" id="UP000327157">
    <property type="component" value="Chromosome 15"/>
</dbReference>
<evidence type="ECO:0000313" key="1">
    <source>
        <dbReference type="EMBL" id="KAB2617544.1"/>
    </source>
</evidence>
<reference evidence="1 2" key="3">
    <citation type="submission" date="2019-11" db="EMBL/GenBank/DDBJ databases">
        <title>A de novo genome assembly of a pear dwarfing rootstock.</title>
        <authorList>
            <person name="Wang F."/>
            <person name="Wang J."/>
            <person name="Li S."/>
            <person name="Zhang Y."/>
            <person name="Fang M."/>
            <person name="Ma L."/>
            <person name="Zhao Y."/>
            <person name="Jiang S."/>
        </authorList>
    </citation>
    <scope>NUCLEOTIDE SEQUENCE [LARGE SCALE GENOMIC DNA]</scope>
    <source>
        <strain evidence="1">S2</strain>
        <tissue evidence="1">Leaf</tissue>
    </source>
</reference>
<keyword evidence="2" id="KW-1185">Reference proteome</keyword>
<gene>
    <name evidence="1" type="ORF">D8674_013413</name>
</gene>
<dbReference type="AlphaFoldDB" id="A0A5N5H372"/>
<comment type="caution">
    <text evidence="1">The sequence shown here is derived from an EMBL/GenBank/DDBJ whole genome shotgun (WGS) entry which is preliminary data.</text>
</comment>
<reference evidence="2" key="2">
    <citation type="submission" date="2019-10" db="EMBL/GenBank/DDBJ databases">
        <title>A de novo genome assembly of a pear dwarfing rootstock.</title>
        <authorList>
            <person name="Wang F."/>
            <person name="Wang J."/>
            <person name="Li S."/>
            <person name="Zhang Y."/>
            <person name="Fang M."/>
            <person name="Ma L."/>
            <person name="Zhao Y."/>
            <person name="Jiang S."/>
        </authorList>
    </citation>
    <scope>NUCLEOTIDE SEQUENCE [LARGE SCALE GENOMIC DNA]</scope>
</reference>
<dbReference type="EMBL" id="SMOL01000401">
    <property type="protein sequence ID" value="KAB2617544.1"/>
    <property type="molecule type" value="Genomic_DNA"/>
</dbReference>